<evidence type="ECO:0000313" key="3">
    <source>
        <dbReference type="Proteomes" id="UP000178089"/>
    </source>
</evidence>
<dbReference type="GO" id="GO:0046872">
    <property type="term" value="F:metal ion binding"/>
    <property type="evidence" value="ECO:0007669"/>
    <property type="project" value="UniProtKB-KW"/>
</dbReference>
<keyword evidence="1" id="KW-0479">Metal-binding</keyword>
<gene>
    <name evidence="2" type="ORF">A3F51_01650</name>
</gene>
<dbReference type="AlphaFoldDB" id="A0A1G2MZB6"/>
<proteinExistence type="predicted"/>
<dbReference type="InterPro" id="IPR018527">
    <property type="entry name" value="Rubredoxin_Fe_BS"/>
</dbReference>
<name>A0A1G2MZB6_9BACT</name>
<accession>A0A1G2MZB6</accession>
<sequence length="63" mass="7471">MKKFSKKNKKIVGSISLERFVHFQCGSCRRWWGIGDAPIRKEWYCPWCAVKQTFVDKMSKDLS</sequence>
<dbReference type="EMBL" id="MHRT01000005">
    <property type="protein sequence ID" value="OHA29295.1"/>
    <property type="molecule type" value="Genomic_DNA"/>
</dbReference>
<evidence type="ECO:0000313" key="2">
    <source>
        <dbReference type="EMBL" id="OHA29295.1"/>
    </source>
</evidence>
<protein>
    <submittedName>
        <fullName evidence="2">Uncharacterized protein</fullName>
    </submittedName>
</protein>
<dbReference type="PROSITE" id="PS00202">
    <property type="entry name" value="RUBREDOXIN"/>
    <property type="match status" value="1"/>
</dbReference>
<evidence type="ECO:0000256" key="1">
    <source>
        <dbReference type="ARBA" id="ARBA00022723"/>
    </source>
</evidence>
<organism evidence="2 3">
    <name type="scientific">Candidatus Taylorbacteria bacterium RIFCSPHIGHO2_12_FULL_45_16</name>
    <dbReference type="NCBI Taxonomy" id="1802315"/>
    <lineage>
        <taxon>Bacteria</taxon>
        <taxon>Candidatus Tayloriibacteriota</taxon>
    </lineage>
</organism>
<dbReference type="Proteomes" id="UP000178089">
    <property type="component" value="Unassembled WGS sequence"/>
</dbReference>
<comment type="caution">
    <text evidence="2">The sequence shown here is derived from an EMBL/GenBank/DDBJ whole genome shotgun (WGS) entry which is preliminary data.</text>
</comment>
<dbReference type="STRING" id="1802315.A3F51_01650"/>
<reference evidence="2 3" key="1">
    <citation type="journal article" date="2016" name="Nat. Commun.">
        <title>Thousands of microbial genomes shed light on interconnected biogeochemical processes in an aquifer system.</title>
        <authorList>
            <person name="Anantharaman K."/>
            <person name="Brown C.T."/>
            <person name="Hug L.A."/>
            <person name="Sharon I."/>
            <person name="Castelle C.J."/>
            <person name="Probst A.J."/>
            <person name="Thomas B.C."/>
            <person name="Singh A."/>
            <person name="Wilkins M.J."/>
            <person name="Karaoz U."/>
            <person name="Brodie E.L."/>
            <person name="Williams K.H."/>
            <person name="Hubbard S.S."/>
            <person name="Banfield J.F."/>
        </authorList>
    </citation>
    <scope>NUCLEOTIDE SEQUENCE [LARGE SCALE GENOMIC DNA]</scope>
</reference>